<keyword evidence="2 5" id="KW-0547">Nucleotide-binding</keyword>
<dbReference type="PANTHER" id="PTHR43289">
    <property type="entry name" value="MITOGEN-ACTIVATED PROTEIN KINASE KINASE KINASE 20-RELATED"/>
    <property type="match status" value="1"/>
</dbReference>
<dbReference type="PANTHER" id="PTHR43289:SF34">
    <property type="entry name" value="SERINE_THREONINE-PROTEIN KINASE YBDM-RELATED"/>
    <property type="match status" value="1"/>
</dbReference>
<reference evidence="8 9" key="1">
    <citation type="submission" date="2016-05" db="EMBL/GenBank/DDBJ databases">
        <authorList>
            <person name="Gu J."/>
        </authorList>
    </citation>
    <scope>NUCLEOTIDE SEQUENCE [LARGE SCALE GENOMIC DNA]</scope>
    <source>
        <strain evidence="8 9">ACCC40021</strain>
    </source>
</reference>
<evidence type="ECO:0000256" key="4">
    <source>
        <dbReference type="ARBA" id="ARBA00022840"/>
    </source>
</evidence>
<protein>
    <recommendedName>
        <fullName evidence="7">Protein kinase domain-containing protein</fullName>
    </recommendedName>
</protein>
<dbReference type="EMBL" id="CP015588">
    <property type="protein sequence ID" value="APY85828.1"/>
    <property type="molecule type" value="Genomic_DNA"/>
</dbReference>
<evidence type="ECO:0000256" key="1">
    <source>
        <dbReference type="ARBA" id="ARBA00022679"/>
    </source>
</evidence>
<keyword evidence="3" id="KW-0418">Kinase</keyword>
<dbReference type="PROSITE" id="PS00108">
    <property type="entry name" value="PROTEIN_KINASE_ST"/>
    <property type="match status" value="1"/>
</dbReference>
<name>A0ABN4VEH3_9ACTN</name>
<feature type="region of interest" description="Disordered" evidence="6">
    <location>
        <begin position="357"/>
        <end position="436"/>
    </location>
</feature>
<evidence type="ECO:0000256" key="5">
    <source>
        <dbReference type="PROSITE-ProRule" id="PRU10141"/>
    </source>
</evidence>
<dbReference type="Gene3D" id="1.10.510.10">
    <property type="entry name" value="Transferase(Phosphotransferase) domain 1"/>
    <property type="match status" value="1"/>
</dbReference>
<keyword evidence="1" id="KW-0808">Transferase</keyword>
<feature type="compositionally biased region" description="Basic and acidic residues" evidence="6">
    <location>
        <begin position="299"/>
        <end position="308"/>
    </location>
</feature>
<evidence type="ECO:0000256" key="3">
    <source>
        <dbReference type="ARBA" id="ARBA00022777"/>
    </source>
</evidence>
<dbReference type="Gene3D" id="3.30.200.20">
    <property type="entry name" value="Phosphorylase Kinase, domain 1"/>
    <property type="match status" value="1"/>
</dbReference>
<dbReference type="InterPro" id="IPR000719">
    <property type="entry name" value="Prot_kinase_dom"/>
</dbReference>
<accession>A0ABN4VEH3</accession>
<evidence type="ECO:0000313" key="9">
    <source>
        <dbReference type="Proteomes" id="UP000187191"/>
    </source>
</evidence>
<evidence type="ECO:0000313" key="8">
    <source>
        <dbReference type="EMBL" id="APY85828.1"/>
    </source>
</evidence>
<organism evidence="8 9">
    <name type="scientific">Streptomyces alfalfae</name>
    <dbReference type="NCBI Taxonomy" id="1642299"/>
    <lineage>
        <taxon>Bacteria</taxon>
        <taxon>Bacillati</taxon>
        <taxon>Actinomycetota</taxon>
        <taxon>Actinomycetes</taxon>
        <taxon>Kitasatosporales</taxon>
        <taxon>Streptomycetaceae</taxon>
        <taxon>Streptomyces</taxon>
    </lineage>
</organism>
<dbReference type="RefSeq" id="WP_076684041.1">
    <property type="nucleotide sequence ID" value="NZ_CP015588.1"/>
</dbReference>
<dbReference type="SUPFAM" id="SSF56112">
    <property type="entry name" value="Protein kinase-like (PK-like)"/>
    <property type="match status" value="1"/>
</dbReference>
<dbReference type="SMART" id="SM00220">
    <property type="entry name" value="S_TKc"/>
    <property type="match status" value="1"/>
</dbReference>
<evidence type="ECO:0000256" key="2">
    <source>
        <dbReference type="ARBA" id="ARBA00022741"/>
    </source>
</evidence>
<proteinExistence type="predicted"/>
<dbReference type="PROSITE" id="PS50011">
    <property type="entry name" value="PROTEIN_KINASE_DOM"/>
    <property type="match status" value="1"/>
</dbReference>
<keyword evidence="9" id="KW-1185">Reference proteome</keyword>
<feature type="compositionally biased region" description="Pro residues" evidence="6">
    <location>
        <begin position="399"/>
        <end position="416"/>
    </location>
</feature>
<dbReference type="InterPro" id="IPR011009">
    <property type="entry name" value="Kinase-like_dom_sf"/>
</dbReference>
<feature type="binding site" evidence="5">
    <location>
        <position position="43"/>
    </location>
    <ligand>
        <name>ATP</name>
        <dbReference type="ChEBI" id="CHEBI:30616"/>
    </ligand>
</feature>
<feature type="domain" description="Protein kinase" evidence="7">
    <location>
        <begin position="15"/>
        <end position="284"/>
    </location>
</feature>
<feature type="compositionally biased region" description="Basic and acidic residues" evidence="6">
    <location>
        <begin position="360"/>
        <end position="372"/>
    </location>
</feature>
<gene>
    <name evidence="8" type="ORF">A7J05_08970</name>
</gene>
<dbReference type="CDD" id="cd14014">
    <property type="entry name" value="STKc_PknB_like"/>
    <property type="match status" value="1"/>
</dbReference>
<dbReference type="Pfam" id="PF00069">
    <property type="entry name" value="Pkinase"/>
    <property type="match status" value="1"/>
</dbReference>
<keyword evidence="4 5" id="KW-0067">ATP-binding</keyword>
<feature type="region of interest" description="Disordered" evidence="6">
    <location>
        <begin position="299"/>
        <end position="331"/>
    </location>
</feature>
<dbReference type="InterPro" id="IPR008271">
    <property type="entry name" value="Ser/Thr_kinase_AS"/>
</dbReference>
<evidence type="ECO:0000259" key="7">
    <source>
        <dbReference type="PROSITE" id="PS50011"/>
    </source>
</evidence>
<sequence>MERLTAADPTEVGRYRTIAELGRGGMGRVLLSSAPDGRLVALKQVHTRLVADDGFRARFRREVAASRKVSGTHTSAVIDADADAAEPWLTSEFVPGPSLQEAVAAVGALPEEAVLRMAEGLASALTDIHRAGLVHRDLKPSNVLLADDGPRVIDFGIARAADSEDGTELTTTGWLVGSPGFMSPEQAKGLPPGPAGDVFSLGAVLVMACTGRSPFAGPGVPQTLYNVVHTEPDLSGLPATIRPLVARCLAKDPEERPTPARLLAEIGRLTPSARPWPTEVHELIAAQQEEIARLRAELASRTDDRDARAAAPVESPPLGGPPAGAAPARRPSRRALALAAVAAVAVGALTATALHTLNTGREDGSRSTDTRPRITPTAVRASPEPATGAARPSAVTPREPAPAPTTPRAEPSPAPEPARRLPTPAGTRPSTRPAAIADCGGKALDRPASLLLACGDGGAGLDSLTWTGWGAPTARATGQGWERVCTPSCAEGREARYAVTVTVSGLAAGRYTLMRVTAPQAPGDSARYTLDAYGPTRRG</sequence>
<dbReference type="InterPro" id="IPR017441">
    <property type="entry name" value="Protein_kinase_ATP_BS"/>
</dbReference>
<dbReference type="Proteomes" id="UP000187191">
    <property type="component" value="Chromosome"/>
</dbReference>
<evidence type="ECO:0000256" key="6">
    <source>
        <dbReference type="SAM" id="MobiDB-lite"/>
    </source>
</evidence>
<dbReference type="PROSITE" id="PS00107">
    <property type="entry name" value="PROTEIN_KINASE_ATP"/>
    <property type="match status" value="1"/>
</dbReference>